<feature type="compositionally biased region" description="Basic residues" evidence="1">
    <location>
        <begin position="322"/>
        <end position="331"/>
    </location>
</feature>
<feature type="region of interest" description="Disordered" evidence="1">
    <location>
        <begin position="317"/>
        <end position="356"/>
    </location>
</feature>
<comment type="caution">
    <text evidence="3">The sequence shown here is derived from an EMBL/GenBank/DDBJ whole genome shotgun (WGS) entry which is preliminary data.</text>
</comment>
<accession>A0A8K0XA15</accession>
<dbReference type="Proteomes" id="UP000813385">
    <property type="component" value="Unassembled WGS sequence"/>
</dbReference>
<evidence type="ECO:0000259" key="2">
    <source>
        <dbReference type="Pfam" id="PF10263"/>
    </source>
</evidence>
<keyword evidence="4" id="KW-1185">Reference proteome</keyword>
<dbReference type="InterPro" id="IPR006640">
    <property type="entry name" value="SprT-like_domain"/>
</dbReference>
<dbReference type="EMBL" id="JAGPXD010000001">
    <property type="protein sequence ID" value="KAH7375635.1"/>
    <property type="molecule type" value="Genomic_DNA"/>
</dbReference>
<evidence type="ECO:0000313" key="4">
    <source>
        <dbReference type="Proteomes" id="UP000813385"/>
    </source>
</evidence>
<organism evidence="3 4">
    <name type="scientific">Plectosphaerella cucumerina</name>
    <dbReference type="NCBI Taxonomy" id="40658"/>
    <lineage>
        <taxon>Eukaryota</taxon>
        <taxon>Fungi</taxon>
        <taxon>Dikarya</taxon>
        <taxon>Ascomycota</taxon>
        <taxon>Pezizomycotina</taxon>
        <taxon>Sordariomycetes</taxon>
        <taxon>Hypocreomycetidae</taxon>
        <taxon>Glomerellales</taxon>
        <taxon>Plectosphaerellaceae</taxon>
        <taxon>Plectosphaerella</taxon>
    </lineage>
</organism>
<name>A0A8K0XA15_9PEZI</name>
<proteinExistence type="predicted"/>
<dbReference type="Pfam" id="PF10263">
    <property type="entry name" value="SprT-like"/>
    <property type="match status" value="1"/>
</dbReference>
<dbReference type="GO" id="GO:0006950">
    <property type="term" value="P:response to stress"/>
    <property type="evidence" value="ECO:0007669"/>
    <property type="project" value="UniProtKB-ARBA"/>
</dbReference>
<gene>
    <name evidence="3" type="ORF">B0T11DRAFT_293278</name>
</gene>
<dbReference type="AlphaFoldDB" id="A0A8K0XA15"/>
<sequence length="356" mass="40071">MQDPSQDSETTCFCSNYTLDPHPPTWFWNAYGVGASISLQPCHYHAVELVGWTGELWDDPGFQECCTPLHRRITAILGPRLQSKLHSPNKHWKWKDTEECNQFVEEMFHALDICLFFGTMTQPFGPRKGCRATMKIYKGQSHRRQLGSTAVKNDSFGERRASIIIYPRLGRNRTQSLSEMIETLVHEMIHAYLGLFVCRGLVCTKEAPGTVGTQSHGAAFFLLQARITNIIRSWDPELRSFMTGVSSYGTKKSLIDAYSLFLELEQRARLASVKNGSDNSTEPFAHEGFSRLPGFRAEYADLMENIELYPQYKRALEEGGKKKPPQVHKGPKVSGQEPIPCKGVTPKGKRPGGAGR</sequence>
<feature type="domain" description="SprT-like" evidence="2">
    <location>
        <begin position="130"/>
        <end position="229"/>
    </location>
</feature>
<protein>
    <recommendedName>
        <fullName evidence="2">SprT-like domain-containing protein</fullName>
    </recommendedName>
</protein>
<dbReference type="OrthoDB" id="5236983at2759"/>
<evidence type="ECO:0000313" key="3">
    <source>
        <dbReference type="EMBL" id="KAH7375635.1"/>
    </source>
</evidence>
<reference evidence="3" key="1">
    <citation type="journal article" date="2021" name="Nat. Commun.">
        <title>Genetic determinants of endophytism in the Arabidopsis root mycobiome.</title>
        <authorList>
            <person name="Mesny F."/>
            <person name="Miyauchi S."/>
            <person name="Thiergart T."/>
            <person name="Pickel B."/>
            <person name="Atanasova L."/>
            <person name="Karlsson M."/>
            <person name="Huettel B."/>
            <person name="Barry K.W."/>
            <person name="Haridas S."/>
            <person name="Chen C."/>
            <person name="Bauer D."/>
            <person name="Andreopoulos W."/>
            <person name="Pangilinan J."/>
            <person name="LaButti K."/>
            <person name="Riley R."/>
            <person name="Lipzen A."/>
            <person name="Clum A."/>
            <person name="Drula E."/>
            <person name="Henrissat B."/>
            <person name="Kohler A."/>
            <person name="Grigoriev I.V."/>
            <person name="Martin F.M."/>
            <person name="Hacquard S."/>
        </authorList>
    </citation>
    <scope>NUCLEOTIDE SEQUENCE</scope>
    <source>
        <strain evidence="3">MPI-CAGE-AT-0016</strain>
    </source>
</reference>
<evidence type="ECO:0000256" key="1">
    <source>
        <dbReference type="SAM" id="MobiDB-lite"/>
    </source>
</evidence>